<keyword evidence="3" id="KW-1185">Reference proteome</keyword>
<accession>A0AAV7FGH8</accession>
<dbReference type="InterPro" id="IPR012337">
    <property type="entry name" value="RNaseH-like_sf"/>
</dbReference>
<dbReference type="GO" id="GO:0004523">
    <property type="term" value="F:RNA-DNA hybrid ribonuclease activity"/>
    <property type="evidence" value="ECO:0007669"/>
    <property type="project" value="InterPro"/>
</dbReference>
<gene>
    <name evidence="2" type="ORF">H6P81_003494</name>
</gene>
<proteinExistence type="predicted"/>
<organism evidence="2 3">
    <name type="scientific">Aristolochia fimbriata</name>
    <name type="common">White veined hardy Dutchman's pipe vine</name>
    <dbReference type="NCBI Taxonomy" id="158543"/>
    <lineage>
        <taxon>Eukaryota</taxon>
        <taxon>Viridiplantae</taxon>
        <taxon>Streptophyta</taxon>
        <taxon>Embryophyta</taxon>
        <taxon>Tracheophyta</taxon>
        <taxon>Spermatophyta</taxon>
        <taxon>Magnoliopsida</taxon>
        <taxon>Magnoliidae</taxon>
        <taxon>Piperales</taxon>
        <taxon>Aristolochiaceae</taxon>
        <taxon>Aristolochia</taxon>
    </lineage>
</organism>
<dbReference type="InterPro" id="IPR002156">
    <property type="entry name" value="RNaseH_domain"/>
</dbReference>
<dbReference type="Gene3D" id="3.30.420.10">
    <property type="entry name" value="Ribonuclease H-like superfamily/Ribonuclease H"/>
    <property type="match status" value="1"/>
</dbReference>
<dbReference type="GO" id="GO:0003676">
    <property type="term" value="F:nucleic acid binding"/>
    <property type="evidence" value="ECO:0007669"/>
    <property type="project" value="InterPro"/>
</dbReference>
<evidence type="ECO:0000313" key="3">
    <source>
        <dbReference type="Proteomes" id="UP000825729"/>
    </source>
</evidence>
<dbReference type="PANTHER" id="PTHR48475:SF1">
    <property type="entry name" value="RNASE H TYPE-1 DOMAIN-CONTAINING PROTEIN"/>
    <property type="match status" value="1"/>
</dbReference>
<dbReference type="AlphaFoldDB" id="A0AAV7FGH8"/>
<dbReference type="Proteomes" id="UP000825729">
    <property type="component" value="Unassembled WGS sequence"/>
</dbReference>
<dbReference type="Pfam" id="PF13456">
    <property type="entry name" value="RVT_3"/>
    <property type="match status" value="1"/>
</dbReference>
<dbReference type="EMBL" id="JAINDJ010000002">
    <property type="protein sequence ID" value="KAG9458986.1"/>
    <property type="molecule type" value="Genomic_DNA"/>
</dbReference>
<comment type="caution">
    <text evidence="2">The sequence shown here is derived from an EMBL/GenBank/DDBJ whole genome shotgun (WGS) entry which is preliminary data.</text>
</comment>
<feature type="domain" description="RNase H type-1" evidence="1">
    <location>
        <begin position="7"/>
        <end position="104"/>
    </location>
</feature>
<dbReference type="InterPro" id="IPR036397">
    <property type="entry name" value="RNaseH_sf"/>
</dbReference>
<evidence type="ECO:0000313" key="2">
    <source>
        <dbReference type="EMBL" id="KAG9458986.1"/>
    </source>
</evidence>
<sequence>MYFNSVVRRNGAGVGVLFVSPRKDLLLYSFVLTQNCSNNEAEYQAILFELDMPVEMKLPQLNIYGDSALVIRQLTGEFEVKKLELVPFWRHAGEPISNFLRYDTLLVDLRERIQIRRTAPSTTQVIPERRLGASGQTVNALYEQNQGKFAPKWEGSYVVQEAYTNGAYKLVTSNGSELPITNGKFLKRFDA</sequence>
<evidence type="ECO:0000259" key="1">
    <source>
        <dbReference type="Pfam" id="PF13456"/>
    </source>
</evidence>
<reference evidence="2 3" key="1">
    <citation type="submission" date="2021-07" db="EMBL/GenBank/DDBJ databases">
        <title>The Aristolochia fimbriata genome: insights into angiosperm evolution, floral development and chemical biosynthesis.</title>
        <authorList>
            <person name="Jiao Y."/>
        </authorList>
    </citation>
    <scope>NUCLEOTIDE SEQUENCE [LARGE SCALE GENOMIC DNA]</scope>
    <source>
        <strain evidence="2">IBCAS-2021</strain>
        <tissue evidence="2">Leaf</tissue>
    </source>
</reference>
<protein>
    <recommendedName>
        <fullName evidence="1">RNase H type-1 domain-containing protein</fullName>
    </recommendedName>
</protein>
<dbReference type="PANTHER" id="PTHR48475">
    <property type="entry name" value="RIBONUCLEASE H"/>
    <property type="match status" value="1"/>
</dbReference>
<dbReference type="SUPFAM" id="SSF53098">
    <property type="entry name" value="Ribonuclease H-like"/>
    <property type="match status" value="1"/>
</dbReference>
<name>A0AAV7FGH8_ARIFI</name>